<feature type="disulfide bond" evidence="17">
    <location>
        <begin position="89"/>
        <end position="104"/>
    </location>
</feature>
<reference evidence="22" key="1">
    <citation type="submission" date="2025-08" db="UniProtKB">
        <authorList>
            <consortium name="Ensembl"/>
        </authorList>
    </citation>
    <scope>IDENTIFICATION</scope>
</reference>
<keyword evidence="2" id="KW-1003">Cell membrane</keyword>
<feature type="region of interest" description="Disordered" evidence="18">
    <location>
        <begin position="29"/>
        <end position="70"/>
    </location>
</feature>
<dbReference type="Gene3D" id="2.60.40.4100">
    <property type="entry name" value="Zona pellucida, ZP-C domain"/>
    <property type="match status" value="1"/>
</dbReference>
<dbReference type="GeneTree" id="ENSGT00940000163253"/>
<dbReference type="InterPro" id="IPR001507">
    <property type="entry name" value="ZP_dom"/>
</dbReference>
<dbReference type="InterPro" id="IPR044913">
    <property type="entry name" value="P_trefoil_dom_sf"/>
</dbReference>
<comment type="function">
    <text evidence="13">Component of the zona pellucida, an extracellular matrix surrounding oocytes which mediates sperm binding, induction of the acrosome reaction and prevents post-fertilization polyspermy. The zona pellucida is composed of 3 to 4 glycoproteins, ZP1, ZP2, ZP3, and ZP4. ZP4 may act as a sperm receptor.</text>
</comment>
<dbReference type="GO" id="GO:0060468">
    <property type="term" value="P:prevention of polyspermy"/>
    <property type="evidence" value="ECO:0007669"/>
    <property type="project" value="TreeGrafter"/>
</dbReference>
<feature type="domain" description="ZP" evidence="20">
    <location>
        <begin position="120"/>
        <end position="418"/>
    </location>
</feature>
<proteinExistence type="predicted"/>
<evidence type="ECO:0000259" key="21">
    <source>
        <dbReference type="PROSITE" id="PS51448"/>
    </source>
</evidence>
<evidence type="ECO:0000256" key="3">
    <source>
        <dbReference type="ARBA" id="ARBA00022525"/>
    </source>
</evidence>
<dbReference type="SMART" id="SM00018">
    <property type="entry name" value="PD"/>
    <property type="match status" value="1"/>
</dbReference>
<keyword evidence="23" id="KW-1185">Reference proteome</keyword>
<dbReference type="Gene3D" id="2.60.40.3210">
    <property type="entry name" value="Zona pellucida, ZP-N domain"/>
    <property type="match status" value="1"/>
</dbReference>
<name>A0A3B4YS69_SERLL</name>
<dbReference type="Pfam" id="PF00088">
    <property type="entry name" value="Trefoil"/>
    <property type="match status" value="1"/>
</dbReference>
<dbReference type="Pfam" id="PF23344">
    <property type="entry name" value="ZP-N"/>
    <property type="match status" value="1"/>
</dbReference>
<dbReference type="PANTHER" id="PTHR23343">
    <property type="entry name" value="ZONA PELLUCIDA SPERM-BINDING PROTEIN"/>
    <property type="match status" value="1"/>
</dbReference>
<evidence type="ECO:0000256" key="2">
    <source>
        <dbReference type="ARBA" id="ARBA00022475"/>
    </source>
</evidence>
<dbReference type="GO" id="GO:0035804">
    <property type="term" value="F:structural constituent of egg coat"/>
    <property type="evidence" value="ECO:0007669"/>
    <property type="project" value="TreeGrafter"/>
</dbReference>
<dbReference type="SUPFAM" id="SSF57492">
    <property type="entry name" value="Trefoil"/>
    <property type="match status" value="1"/>
</dbReference>
<keyword evidence="6" id="KW-0812">Transmembrane</keyword>
<evidence type="ECO:0000256" key="14">
    <source>
        <dbReference type="ARBA" id="ARBA00040238"/>
    </source>
</evidence>
<dbReference type="GO" id="GO:0005886">
    <property type="term" value="C:plasma membrane"/>
    <property type="evidence" value="ECO:0007669"/>
    <property type="project" value="UniProtKB-SubCell"/>
</dbReference>
<dbReference type="GO" id="GO:0035805">
    <property type="term" value="C:egg coat"/>
    <property type="evidence" value="ECO:0007669"/>
    <property type="project" value="UniProtKB-SubCell"/>
</dbReference>
<keyword evidence="4" id="KW-0272">Extracellular matrix</keyword>
<dbReference type="AlphaFoldDB" id="A0A3B4YS69"/>
<evidence type="ECO:0000256" key="9">
    <source>
        <dbReference type="ARBA" id="ARBA00023157"/>
    </source>
</evidence>
<feature type="signal peptide" evidence="19">
    <location>
        <begin position="1"/>
        <end position="22"/>
    </location>
</feature>
<protein>
    <recommendedName>
        <fullName evidence="14">Zona pellucida sperm-binding protein 4</fullName>
    </recommendedName>
    <alternativeName>
        <fullName evidence="16">Zona pellucida glycoprotein 4</fullName>
    </alternativeName>
    <alternativeName>
        <fullName evidence="15">Zona pellucida protein B</fullName>
    </alternativeName>
</protein>
<sequence>MTMKSICGCLLAVALLGCLAEAQYSKKPQQPQLPNIPKYRPPQQRQRPHTPSKKVVDPMPQQPGLPQVPKQPTPVFHTCEVEEIYKIQCGAPSISASECDAINCCFDGRMCYYGKSVTLQCTKDAQFIVVVARDATLPNIDLETISFMENDQSCNPVGTTSAFAIYQFPVTACGTVMMEGPGVIIYENRMSSAYEVAIGPFGGITRDSSYELIIQCKYVGTSVEALVVEVGLVPPPPPVAAPGPLRVELRLANGQCAAKGCVEEMVAYSSFFRETDYPVTKVLRDPVYVEVRMLERTDPNLVLTLGRCWATCDPYPHSLPQWDLLIEGCPYRDDRYLTSLVPMDASSGLMYPTHHRRFIFKMFTFVATAAVNPANPAKGGAADPEIMVPVREKIYIHCDAAVCQPSLGNSCEPRCFRKRRDIAASVQRGYRPETTVVSSDEIIITDLHTQ</sequence>
<keyword evidence="7" id="KW-1133">Transmembrane helix</keyword>
<evidence type="ECO:0000256" key="7">
    <source>
        <dbReference type="ARBA" id="ARBA00022989"/>
    </source>
</evidence>
<evidence type="ECO:0000256" key="5">
    <source>
        <dbReference type="ARBA" id="ARBA00022685"/>
    </source>
</evidence>
<dbReference type="GO" id="GO:0007339">
    <property type="term" value="P:binding of sperm to zona pellucida"/>
    <property type="evidence" value="ECO:0007669"/>
    <property type="project" value="TreeGrafter"/>
</dbReference>
<comment type="caution">
    <text evidence="17">Lacks conserved residue(s) required for the propagation of feature annotation.</text>
</comment>
<evidence type="ECO:0000256" key="15">
    <source>
        <dbReference type="ARBA" id="ARBA00042273"/>
    </source>
</evidence>
<reference evidence="22" key="2">
    <citation type="submission" date="2025-09" db="UniProtKB">
        <authorList>
            <consortium name="Ensembl"/>
        </authorList>
    </citation>
    <scope>IDENTIFICATION</scope>
</reference>
<evidence type="ECO:0000256" key="17">
    <source>
        <dbReference type="PROSITE-ProRule" id="PRU00779"/>
    </source>
</evidence>
<dbReference type="CDD" id="cd00111">
    <property type="entry name" value="Trefoil"/>
    <property type="match status" value="1"/>
</dbReference>
<keyword evidence="8" id="KW-0472">Membrane</keyword>
<accession>A0A3B4YS69</accession>
<keyword evidence="19" id="KW-0732">Signal</keyword>
<dbReference type="PROSITE" id="PS51257">
    <property type="entry name" value="PROKAR_LIPOPROTEIN"/>
    <property type="match status" value="1"/>
</dbReference>
<keyword evidence="10" id="KW-0325">Glycoprotein</keyword>
<dbReference type="Proteomes" id="UP000261360">
    <property type="component" value="Unplaced"/>
</dbReference>
<keyword evidence="3" id="KW-0964">Secreted</keyword>
<dbReference type="PROSITE" id="PS51448">
    <property type="entry name" value="P_TREFOIL_2"/>
    <property type="match status" value="1"/>
</dbReference>
<feature type="chain" id="PRO_5017384937" description="Zona pellucida sperm-binding protein 4" evidence="19">
    <location>
        <begin position="23"/>
        <end position="450"/>
    </location>
</feature>
<dbReference type="InterPro" id="IPR055356">
    <property type="entry name" value="ZP-N"/>
</dbReference>
<dbReference type="Gene3D" id="4.10.110.10">
    <property type="entry name" value="Spasmolytic Protein, domain 1"/>
    <property type="match status" value="1"/>
</dbReference>
<evidence type="ECO:0000259" key="20">
    <source>
        <dbReference type="PROSITE" id="PS51034"/>
    </source>
</evidence>
<evidence type="ECO:0000256" key="8">
    <source>
        <dbReference type="ARBA" id="ARBA00023136"/>
    </source>
</evidence>
<organism evidence="22 23">
    <name type="scientific">Seriola lalandi dorsalis</name>
    <dbReference type="NCBI Taxonomy" id="1841481"/>
    <lineage>
        <taxon>Eukaryota</taxon>
        <taxon>Metazoa</taxon>
        <taxon>Chordata</taxon>
        <taxon>Craniata</taxon>
        <taxon>Vertebrata</taxon>
        <taxon>Euteleostomi</taxon>
        <taxon>Actinopterygii</taxon>
        <taxon>Neopterygii</taxon>
        <taxon>Teleostei</taxon>
        <taxon>Neoteleostei</taxon>
        <taxon>Acanthomorphata</taxon>
        <taxon>Carangaria</taxon>
        <taxon>Carangiformes</taxon>
        <taxon>Carangidae</taxon>
        <taxon>Seriola</taxon>
    </lineage>
</organism>
<keyword evidence="11" id="KW-0278">Fertilization</keyword>
<feature type="domain" description="P-type" evidence="21">
    <location>
        <begin position="77"/>
        <end position="115"/>
    </location>
</feature>
<dbReference type="Pfam" id="PF00100">
    <property type="entry name" value="Zona_pellucida"/>
    <property type="match status" value="1"/>
</dbReference>
<evidence type="ECO:0000313" key="22">
    <source>
        <dbReference type="Ensembl" id="ENSSLDP00000031071.1"/>
    </source>
</evidence>
<evidence type="ECO:0000256" key="13">
    <source>
        <dbReference type="ARBA" id="ARBA00037545"/>
    </source>
</evidence>
<dbReference type="InterPro" id="IPR042235">
    <property type="entry name" value="ZP-C_dom"/>
</dbReference>
<dbReference type="GO" id="GO:0032190">
    <property type="term" value="F:acrosin binding"/>
    <property type="evidence" value="ECO:0007669"/>
    <property type="project" value="TreeGrafter"/>
</dbReference>
<dbReference type="SMART" id="SM00241">
    <property type="entry name" value="ZP"/>
    <property type="match status" value="1"/>
</dbReference>
<dbReference type="Ensembl" id="ENSSLDT00000031963.1">
    <property type="protein sequence ID" value="ENSSLDP00000031071.1"/>
    <property type="gene ID" value="ENSSLDG00000023862.1"/>
</dbReference>
<evidence type="ECO:0000256" key="12">
    <source>
        <dbReference type="ARBA" id="ARBA00024183"/>
    </source>
</evidence>
<dbReference type="InterPro" id="IPR055355">
    <property type="entry name" value="ZP-C"/>
</dbReference>
<comment type="subcellular location">
    <subcellularLocation>
        <location evidence="1">Cell membrane</location>
        <topology evidence="1">Single-pass type I membrane protein</topology>
    </subcellularLocation>
    <subcellularLocation>
        <location evidence="12">Zona pellucida</location>
    </subcellularLocation>
</comment>
<feature type="disulfide bond" evidence="17">
    <location>
        <begin position="79"/>
        <end position="105"/>
    </location>
</feature>
<dbReference type="InterPro" id="IPR000519">
    <property type="entry name" value="P_trefoil_dom"/>
</dbReference>
<evidence type="ECO:0000313" key="23">
    <source>
        <dbReference type="Proteomes" id="UP000261360"/>
    </source>
</evidence>
<evidence type="ECO:0000256" key="1">
    <source>
        <dbReference type="ARBA" id="ARBA00004251"/>
    </source>
</evidence>
<keyword evidence="9 17" id="KW-1015">Disulfide bond</keyword>
<evidence type="ECO:0000256" key="18">
    <source>
        <dbReference type="SAM" id="MobiDB-lite"/>
    </source>
</evidence>
<dbReference type="PROSITE" id="PS51034">
    <property type="entry name" value="ZP_2"/>
    <property type="match status" value="1"/>
</dbReference>
<evidence type="ECO:0000256" key="10">
    <source>
        <dbReference type="ARBA" id="ARBA00023180"/>
    </source>
</evidence>
<keyword evidence="5" id="KW-0165">Cleavage on pair of basic residues</keyword>
<dbReference type="InterPro" id="IPR051148">
    <property type="entry name" value="Zona_Pellucida_Domain_gp"/>
</dbReference>
<evidence type="ECO:0000256" key="4">
    <source>
        <dbReference type="ARBA" id="ARBA00022530"/>
    </source>
</evidence>
<evidence type="ECO:0000256" key="19">
    <source>
        <dbReference type="SAM" id="SignalP"/>
    </source>
</evidence>
<dbReference type="PANTHER" id="PTHR23343:SF31">
    <property type="entry name" value="ZONA PELLUCIDA SPERM-BINDING PROTEIN 4"/>
    <property type="match status" value="1"/>
</dbReference>
<evidence type="ECO:0000256" key="16">
    <source>
        <dbReference type="ARBA" id="ARBA00042573"/>
    </source>
</evidence>
<evidence type="ECO:0000256" key="11">
    <source>
        <dbReference type="ARBA" id="ARBA00023279"/>
    </source>
</evidence>
<evidence type="ECO:0000256" key="6">
    <source>
        <dbReference type="ARBA" id="ARBA00022692"/>
    </source>
</evidence>